<protein>
    <submittedName>
        <fullName evidence="2">Uncharacterized protein</fullName>
    </submittedName>
</protein>
<dbReference type="AlphaFoldDB" id="E3PVA8"/>
<reference evidence="3" key="1">
    <citation type="journal article" date="2010" name="BMC Genomics">
        <title>Clostridium sticklandii, a specialist in amino acid degradation:revisiting its metabolism through its genome sequence.</title>
        <authorList>
            <person name="Fonknechten N."/>
            <person name="Chaussonnerie S."/>
            <person name="Tricot S."/>
            <person name="Lajus A."/>
            <person name="Andreesen J.R."/>
            <person name="Perchat N."/>
            <person name="Pelletier E."/>
            <person name="Gouyvenoux M."/>
            <person name="Barbe V."/>
            <person name="Salanoubat M."/>
            <person name="Le Paslier D."/>
            <person name="Weissenbach J."/>
            <person name="Cohen G.N."/>
            <person name="Kreimeyer A."/>
        </authorList>
    </citation>
    <scope>NUCLEOTIDE SEQUENCE [LARGE SCALE GENOMIC DNA]</scope>
    <source>
        <strain evidence="3">ATCC 12662 / DSM 519 / JCM 1433 / CCUG 9281 / NCIMB 10654 / HF</strain>
    </source>
</reference>
<evidence type="ECO:0000313" key="2">
    <source>
        <dbReference type="EMBL" id="CBH22561.1"/>
    </source>
</evidence>
<dbReference type="GeneID" id="35558740"/>
<sequence>MNRTNLDFAFGIELMKTKLNYYKIFFLLIVLLFFLFSFGCKQKETHIEGFLKYVYSFEYKSNTDFFEEINSSKDFQELSILLNEKYDYMENFCTKKCIDSLKSNRDPISLWQFLNDNNLDMNVNGITIKKKSDTSFDFSVNVAIRKNNEIIYSSVQKGQIILDKYKKIDNVYFQNLNNIFEIN</sequence>
<keyword evidence="1" id="KW-0812">Transmembrane</keyword>
<name>E3PVA8_ACESD</name>
<keyword evidence="1" id="KW-0472">Membrane</keyword>
<gene>
    <name evidence="2" type="ordered locus">CLOST_2445</name>
</gene>
<evidence type="ECO:0000313" key="3">
    <source>
        <dbReference type="Proteomes" id="UP000007041"/>
    </source>
</evidence>
<dbReference type="KEGG" id="cst:CLOST_2445"/>
<dbReference type="Proteomes" id="UP000007041">
    <property type="component" value="Chromosome"/>
</dbReference>
<dbReference type="EMBL" id="FP565809">
    <property type="protein sequence ID" value="CBH22561.1"/>
    <property type="molecule type" value="Genomic_DNA"/>
</dbReference>
<dbReference type="HOGENOM" id="CLU_1472806_0_0_9"/>
<keyword evidence="1" id="KW-1133">Transmembrane helix</keyword>
<dbReference type="RefSeq" id="WP_013362652.1">
    <property type="nucleotide sequence ID" value="NC_014614.1"/>
</dbReference>
<proteinExistence type="predicted"/>
<keyword evidence="3" id="KW-1185">Reference proteome</keyword>
<accession>E3PVA8</accession>
<feature type="transmembrane region" description="Helical" evidence="1">
    <location>
        <begin position="21"/>
        <end position="39"/>
    </location>
</feature>
<evidence type="ECO:0000256" key="1">
    <source>
        <dbReference type="SAM" id="Phobius"/>
    </source>
</evidence>
<dbReference type="BioCyc" id="CSTI499177:GJE9-2539-MONOMER"/>
<organism evidence="2 3">
    <name type="scientific">Acetoanaerobium sticklandii (strain ATCC 12662 / DSM 519 / JCM 1433 / CCUG 9281 / NCIMB 10654 / HF)</name>
    <name type="common">Clostridium sticklandii</name>
    <dbReference type="NCBI Taxonomy" id="499177"/>
    <lineage>
        <taxon>Bacteria</taxon>
        <taxon>Bacillati</taxon>
        <taxon>Bacillota</taxon>
        <taxon>Clostridia</taxon>
        <taxon>Peptostreptococcales</taxon>
        <taxon>Filifactoraceae</taxon>
        <taxon>Acetoanaerobium</taxon>
    </lineage>
</organism>